<dbReference type="Gene3D" id="1.10.8.60">
    <property type="match status" value="1"/>
</dbReference>
<proteinExistence type="predicted"/>
<evidence type="ECO:0000256" key="1">
    <source>
        <dbReference type="ARBA" id="ARBA00022741"/>
    </source>
</evidence>
<keyword evidence="2" id="KW-0067">ATP-binding</keyword>
<evidence type="ECO:0000313" key="5">
    <source>
        <dbReference type="Proteomes" id="UP001530400"/>
    </source>
</evidence>
<dbReference type="InterPro" id="IPR003959">
    <property type="entry name" value="ATPase_AAA_core"/>
</dbReference>
<name>A0ABD3MYE8_9STRA</name>
<comment type="caution">
    <text evidence="4">The sequence shown here is derived from an EMBL/GenBank/DDBJ whole genome shotgun (WGS) entry which is preliminary data.</text>
</comment>
<dbReference type="AlphaFoldDB" id="A0ABD3MYE8"/>
<dbReference type="InterPro" id="IPR050168">
    <property type="entry name" value="AAA_ATPase_domain"/>
</dbReference>
<dbReference type="GO" id="GO:0005524">
    <property type="term" value="F:ATP binding"/>
    <property type="evidence" value="ECO:0007669"/>
    <property type="project" value="UniProtKB-KW"/>
</dbReference>
<dbReference type="InterPro" id="IPR041569">
    <property type="entry name" value="AAA_lid_3"/>
</dbReference>
<feature type="domain" description="AAA+ ATPase" evidence="3">
    <location>
        <begin position="335"/>
        <end position="521"/>
    </location>
</feature>
<evidence type="ECO:0000256" key="2">
    <source>
        <dbReference type="ARBA" id="ARBA00022840"/>
    </source>
</evidence>
<sequence>MSYPLILIEVIPVVGISTDNGGRPVSCLSISAPLAKLQLMQMCQREMFRVGWMQQGRDVSRKRSKHISNSRAEKQGIITSTASYYCDMFLRVQRSYRDGSEGDVSRDNGITSGIVYLQNASSDMTPPIESSASDNSISITHLKSDNPLCDSGIPCILRGYIFNDTSNEKTSSNNRQDVKCTVIDGTAVQVLPPVDLGNLGNINSNDLCTSLLFEGLDHIQLNNLTIQPQSSDSNLSKGYSKLSCYDKEAIRALTLRMSIMLANTSWIGTTPNALSFWKKHFTKTIRSEQLGSIYELQKRYYMNEAPKSSFNATKRHNPIQNTVEPDTTIPYLLREGALLLYNSHPNSGKTTLVTTIANEVLNCNAVHVLSAPFLFAKYGVTADAAFETLMHELVLRAAVQQFGGGIARVCIVLDHLETFVEYGSTVDAYTPILNSMASYLNRLSASLKRKNEFPFPTSNRFYNKCTRNTSQSPGFALPVCICIIGVMTCQDDDNNKQLNTSLLSRALDAVGGGRMNLALPSAATRLCAFKDAFVSMGIELDYDAEQFLPELSSSATWAYGKSFIDVATRLRSTVFGFGSNIATKDDVQKAMDFVENNTIRSTAGTKSSVSVTSTTSTSTSNDLFKNVGGNNEAKLALEDALALNPKKRRLLSLFGMKAPMGVLLYGPPGTGKTLLARAIANAISVKDNASPTKRIGGLFISLNASDIVRPEIGNSEKLVVSAFESARVNAPSVVFIDEFQALFGDREGSGAIVGQLASTLLQCMDDITRWSGAELLEGNEATRNGRIVVLGATNTPWMIDKAFLRPGRFDRAVHVGLPALDEREEILKVHSCRMKLAPSENVDSLCKSMAELCIRFSGADLAALCRAAAVRCLSRGGDKEGIEEADYKDAFMNDVVPSSNDELVKRISNWKA</sequence>
<dbReference type="PANTHER" id="PTHR23077:SF27">
    <property type="entry name" value="ATPASE FAMILY GENE 2 PROTEIN HOMOLOG A"/>
    <property type="match status" value="1"/>
</dbReference>
<dbReference type="InterPro" id="IPR003960">
    <property type="entry name" value="ATPase_AAA_CS"/>
</dbReference>
<dbReference type="PANTHER" id="PTHR23077">
    <property type="entry name" value="AAA-FAMILY ATPASE"/>
    <property type="match status" value="1"/>
</dbReference>
<reference evidence="4 5" key="1">
    <citation type="submission" date="2024-10" db="EMBL/GenBank/DDBJ databases">
        <title>Updated reference genomes for cyclostephanoid diatoms.</title>
        <authorList>
            <person name="Roberts W.R."/>
            <person name="Alverson A.J."/>
        </authorList>
    </citation>
    <scope>NUCLEOTIDE SEQUENCE [LARGE SCALE GENOMIC DNA]</scope>
    <source>
        <strain evidence="4 5">AJA010-31</strain>
    </source>
</reference>
<dbReference type="Proteomes" id="UP001530400">
    <property type="component" value="Unassembled WGS sequence"/>
</dbReference>
<dbReference type="InterPro" id="IPR003593">
    <property type="entry name" value="AAA+_ATPase"/>
</dbReference>
<evidence type="ECO:0000259" key="3">
    <source>
        <dbReference type="SMART" id="SM00382"/>
    </source>
</evidence>
<gene>
    <name evidence="4" type="ORF">ACHAWO_003925</name>
</gene>
<dbReference type="EMBL" id="JALLPJ020001370">
    <property type="protein sequence ID" value="KAL3767287.1"/>
    <property type="molecule type" value="Genomic_DNA"/>
</dbReference>
<evidence type="ECO:0000313" key="4">
    <source>
        <dbReference type="EMBL" id="KAL3767287.1"/>
    </source>
</evidence>
<protein>
    <recommendedName>
        <fullName evidence="3">AAA+ ATPase domain-containing protein</fullName>
    </recommendedName>
</protein>
<dbReference type="Pfam" id="PF00004">
    <property type="entry name" value="AAA"/>
    <property type="match status" value="1"/>
</dbReference>
<keyword evidence="5" id="KW-1185">Reference proteome</keyword>
<dbReference type="Pfam" id="PF17862">
    <property type="entry name" value="AAA_lid_3"/>
    <property type="match status" value="1"/>
</dbReference>
<dbReference type="Gene3D" id="3.40.50.300">
    <property type="entry name" value="P-loop containing nucleotide triphosphate hydrolases"/>
    <property type="match status" value="1"/>
</dbReference>
<accession>A0ABD3MYE8</accession>
<dbReference type="SMART" id="SM00382">
    <property type="entry name" value="AAA"/>
    <property type="match status" value="2"/>
</dbReference>
<keyword evidence="1" id="KW-0547">Nucleotide-binding</keyword>
<dbReference type="InterPro" id="IPR027417">
    <property type="entry name" value="P-loop_NTPase"/>
</dbReference>
<dbReference type="PROSITE" id="PS00674">
    <property type="entry name" value="AAA"/>
    <property type="match status" value="1"/>
</dbReference>
<dbReference type="SUPFAM" id="SSF52540">
    <property type="entry name" value="P-loop containing nucleoside triphosphate hydrolases"/>
    <property type="match status" value="2"/>
</dbReference>
<organism evidence="4 5">
    <name type="scientific">Cyclotella atomus</name>
    <dbReference type="NCBI Taxonomy" id="382360"/>
    <lineage>
        <taxon>Eukaryota</taxon>
        <taxon>Sar</taxon>
        <taxon>Stramenopiles</taxon>
        <taxon>Ochrophyta</taxon>
        <taxon>Bacillariophyta</taxon>
        <taxon>Coscinodiscophyceae</taxon>
        <taxon>Thalassiosirophycidae</taxon>
        <taxon>Stephanodiscales</taxon>
        <taxon>Stephanodiscaceae</taxon>
        <taxon>Cyclotella</taxon>
    </lineage>
</organism>
<feature type="domain" description="AAA+ ATPase" evidence="3">
    <location>
        <begin position="658"/>
        <end position="819"/>
    </location>
</feature>